<dbReference type="PROSITE" id="PS51257">
    <property type="entry name" value="PROKAR_LIPOPROTEIN"/>
    <property type="match status" value="1"/>
</dbReference>
<protein>
    <submittedName>
        <fullName evidence="3">Unnamed protein product</fullName>
    </submittedName>
</protein>
<name>A0A9W7D9Y2_9STRA</name>
<proteinExistence type="predicted"/>
<keyword evidence="2" id="KW-0732">Signal</keyword>
<organism evidence="3 4">
    <name type="scientific">Phytophthora fragariaefolia</name>
    <dbReference type="NCBI Taxonomy" id="1490495"/>
    <lineage>
        <taxon>Eukaryota</taxon>
        <taxon>Sar</taxon>
        <taxon>Stramenopiles</taxon>
        <taxon>Oomycota</taxon>
        <taxon>Peronosporomycetes</taxon>
        <taxon>Peronosporales</taxon>
        <taxon>Peronosporaceae</taxon>
        <taxon>Phytophthora</taxon>
    </lineage>
</organism>
<feature type="chain" id="PRO_5040758869" evidence="2">
    <location>
        <begin position="26"/>
        <end position="246"/>
    </location>
</feature>
<sequence>MKNPRPLLLSVVMGLLVACKFVAYAVQVPTFQVYDNSACEGTPTSIVFSSTSYCSSYALGQCATDGHYSYTIACADFSTFYTDSMFSDTQYLITEIFAVGSYCRSIIGAYVWPLNGEDCHKMPPIAGLVGVEVYLNADNSLTTEFATDNTCDDMNHASKFTYPSSVINTNYCVGGHTMFYVRSSTATTSTGVTATGTTPTGIPTTTGTTGTQTTTTTSLSPSGVSPPPQVFTVAMVMTVLASILAP</sequence>
<keyword evidence="4" id="KW-1185">Reference proteome</keyword>
<evidence type="ECO:0000313" key="4">
    <source>
        <dbReference type="Proteomes" id="UP001165121"/>
    </source>
</evidence>
<dbReference type="EMBL" id="BSXT01018866">
    <property type="protein sequence ID" value="GMG15116.1"/>
    <property type="molecule type" value="Genomic_DNA"/>
</dbReference>
<gene>
    <name evidence="3" type="ORF">Pfra01_002934500</name>
</gene>
<reference evidence="3" key="1">
    <citation type="submission" date="2023-04" db="EMBL/GenBank/DDBJ databases">
        <title>Phytophthora fragariaefolia NBRC 109709.</title>
        <authorList>
            <person name="Ichikawa N."/>
            <person name="Sato H."/>
            <person name="Tonouchi N."/>
        </authorList>
    </citation>
    <scope>NUCLEOTIDE SEQUENCE</scope>
    <source>
        <strain evidence="3">NBRC 109709</strain>
    </source>
</reference>
<evidence type="ECO:0000313" key="3">
    <source>
        <dbReference type="EMBL" id="GMG15116.1"/>
    </source>
</evidence>
<dbReference type="AlphaFoldDB" id="A0A9W7D9Y2"/>
<feature type="compositionally biased region" description="Low complexity" evidence="1">
    <location>
        <begin position="190"/>
        <end position="223"/>
    </location>
</feature>
<accession>A0A9W7D9Y2</accession>
<evidence type="ECO:0000256" key="1">
    <source>
        <dbReference type="SAM" id="MobiDB-lite"/>
    </source>
</evidence>
<evidence type="ECO:0000256" key="2">
    <source>
        <dbReference type="SAM" id="SignalP"/>
    </source>
</evidence>
<dbReference type="OrthoDB" id="117590at2759"/>
<feature type="signal peptide" evidence="2">
    <location>
        <begin position="1"/>
        <end position="25"/>
    </location>
</feature>
<comment type="caution">
    <text evidence="3">The sequence shown here is derived from an EMBL/GenBank/DDBJ whole genome shotgun (WGS) entry which is preliminary data.</text>
</comment>
<dbReference type="Proteomes" id="UP001165121">
    <property type="component" value="Unassembled WGS sequence"/>
</dbReference>
<feature type="region of interest" description="Disordered" evidence="1">
    <location>
        <begin position="190"/>
        <end position="225"/>
    </location>
</feature>